<dbReference type="HOGENOM" id="CLU_041393_1_0_10"/>
<dbReference type="STRING" id="742727.HMPREF9447_05087"/>
<comment type="caution">
    <text evidence="1">The sequence shown here is derived from an EMBL/GenBank/DDBJ whole genome shotgun (WGS) entry which is preliminary data.</text>
</comment>
<evidence type="ECO:0000313" key="2">
    <source>
        <dbReference type="Proteomes" id="UP000009872"/>
    </source>
</evidence>
<dbReference type="InterPro" id="IPR022385">
    <property type="entry name" value="Rhs_assc_core"/>
</dbReference>
<dbReference type="InterPro" id="IPR050708">
    <property type="entry name" value="T6SS_VgrG/RHS"/>
</dbReference>
<dbReference type="Proteomes" id="UP000009872">
    <property type="component" value="Unassembled WGS sequence"/>
</dbReference>
<dbReference type="PANTHER" id="PTHR32305">
    <property type="match status" value="1"/>
</dbReference>
<sequence length="502" mass="55612">MLNADYGEGDNLSANAGRFSEIITGYDKNGNIEGLKRSGKSSSTTYGMIDNLTLTYDGNQLKNVTDAATDPLYNGVFNFVDENKGSGTEYLYDSNGNMQQDYNKKISKIQYTLLYLPTTLQFTNGNRKDYTYSADGRKLKVVHKTAIANISVPMGQIKELAASQVSQTHTVDYCGNVIYENGSLNKVLTEEGYATLSGTTPTFYYYLKNHQGNNRIVVRLNGTSWNTEQMNHYYPFGGVFEVNTETSGKQPYKYNGKELDRMHGLDWYDYGARMMDAALGRWHVVDPLAEKYYSISPYVYCGNNPVRYTDPGGDSIRVYNETQATGHTWISVGEGEDLVVYSYGRYSGTNKRPDGSSNSLADGPGVLLKLTGEEAKAYNEKKATNGMSVFVVTDVADEVIATAIDEKFNSSTVMPNTGEYQDSPSAHVTNKYSLTSNNCTTIVSDVLNNNGSKVLNGTMYQQTSSFGTWTTVPVQHRFVVPASMQNYLIKTSKPGGTVYRTR</sequence>
<protein>
    <submittedName>
        <fullName evidence="1">RHS repeat-associated core domain-containing protein</fullName>
    </submittedName>
</protein>
<dbReference type="NCBIfam" id="TIGR03696">
    <property type="entry name" value="Rhs_assc_core"/>
    <property type="match status" value="1"/>
</dbReference>
<evidence type="ECO:0000313" key="1">
    <source>
        <dbReference type="EMBL" id="EKU87628.1"/>
    </source>
</evidence>
<name>K9DT48_9BACE</name>
<gene>
    <name evidence="1" type="ORF">HMPREF9447_05087</name>
</gene>
<dbReference type="Gene3D" id="2.180.10.10">
    <property type="entry name" value="RHS repeat-associated core"/>
    <property type="match status" value="1"/>
</dbReference>
<dbReference type="RefSeq" id="WP_009132465.1">
    <property type="nucleotide sequence ID" value="NZ_JH992946.1"/>
</dbReference>
<dbReference type="PATRIC" id="fig|742727.4.peg.5196"/>
<keyword evidence="2" id="KW-1185">Reference proteome</keyword>
<dbReference type="EMBL" id="ADLF01000024">
    <property type="protein sequence ID" value="EKU87628.1"/>
    <property type="molecule type" value="Genomic_DNA"/>
</dbReference>
<dbReference type="eggNOG" id="COG4104">
    <property type="taxonomic scope" value="Bacteria"/>
</dbReference>
<proteinExistence type="predicted"/>
<dbReference type="eggNOG" id="COG3209">
    <property type="taxonomic scope" value="Bacteria"/>
</dbReference>
<organism evidence="1 2">
    <name type="scientific">Bacteroides oleiciplenus YIT 12058</name>
    <dbReference type="NCBI Taxonomy" id="742727"/>
    <lineage>
        <taxon>Bacteria</taxon>
        <taxon>Pseudomonadati</taxon>
        <taxon>Bacteroidota</taxon>
        <taxon>Bacteroidia</taxon>
        <taxon>Bacteroidales</taxon>
        <taxon>Bacteroidaceae</taxon>
        <taxon>Bacteroides</taxon>
    </lineage>
</organism>
<dbReference type="AlphaFoldDB" id="K9DT48"/>
<accession>K9DT48</accession>
<dbReference type="PANTHER" id="PTHR32305:SF15">
    <property type="entry name" value="PROTEIN RHSA-RELATED"/>
    <property type="match status" value="1"/>
</dbReference>
<reference evidence="1 2" key="1">
    <citation type="submission" date="2012-09" db="EMBL/GenBank/DDBJ databases">
        <title>The Genome Sequence of Bacteroides oleiciplenus YIT 12058.</title>
        <authorList>
            <consortium name="The Broad Institute Genome Sequencing Platform"/>
            <person name="Earl A."/>
            <person name="Ward D."/>
            <person name="Feldgarden M."/>
            <person name="Gevers D."/>
            <person name="Morotomi M."/>
            <person name="Walker B."/>
            <person name="Young S.K."/>
            <person name="Zeng Q."/>
            <person name="Gargeya S."/>
            <person name="Fitzgerald M."/>
            <person name="Haas B."/>
            <person name="Abouelleil A."/>
            <person name="Alvarado L."/>
            <person name="Arachchi H.M."/>
            <person name="Berlin A.M."/>
            <person name="Chapman S.B."/>
            <person name="Goldberg J."/>
            <person name="Griggs A."/>
            <person name="Gujja S."/>
            <person name="Hansen M."/>
            <person name="Howarth C."/>
            <person name="Imamovic A."/>
            <person name="Larimer J."/>
            <person name="McCowen C."/>
            <person name="Montmayeur A."/>
            <person name="Murphy C."/>
            <person name="Neiman D."/>
            <person name="Pearson M."/>
            <person name="Priest M."/>
            <person name="Roberts A."/>
            <person name="Saif S."/>
            <person name="Shea T."/>
            <person name="Sisk P."/>
            <person name="Sykes S."/>
            <person name="Wortman J."/>
            <person name="Nusbaum C."/>
            <person name="Birren B."/>
        </authorList>
    </citation>
    <scope>NUCLEOTIDE SEQUENCE [LARGE SCALE GENOMIC DNA]</scope>
    <source>
        <strain evidence="1 2">YIT 12058</strain>
    </source>
</reference>